<evidence type="ECO:0000313" key="6">
    <source>
        <dbReference type="EMBL" id="MDQ0257349.1"/>
    </source>
</evidence>
<evidence type="ECO:0000256" key="2">
    <source>
        <dbReference type="ARBA" id="ARBA00023125"/>
    </source>
</evidence>
<dbReference type="PANTHER" id="PTHR43280">
    <property type="entry name" value="ARAC-FAMILY TRANSCRIPTIONAL REGULATOR"/>
    <property type="match status" value="1"/>
</dbReference>
<dbReference type="Pfam" id="PF12833">
    <property type="entry name" value="HTH_18"/>
    <property type="match status" value="1"/>
</dbReference>
<evidence type="ECO:0000256" key="4">
    <source>
        <dbReference type="SAM" id="Phobius"/>
    </source>
</evidence>
<feature type="transmembrane region" description="Helical" evidence="4">
    <location>
        <begin position="296"/>
        <end position="321"/>
    </location>
</feature>
<name>A0ABU0A2L1_9BACI</name>
<dbReference type="InterPro" id="IPR018060">
    <property type="entry name" value="HTH_AraC"/>
</dbReference>
<dbReference type="PROSITE" id="PS01124">
    <property type="entry name" value="HTH_ARAC_FAMILY_2"/>
    <property type="match status" value="1"/>
</dbReference>
<comment type="caution">
    <text evidence="6">The sequence shown here is derived from an EMBL/GenBank/DDBJ whole genome shotgun (WGS) entry which is preliminary data.</text>
</comment>
<keyword evidence="7" id="KW-1185">Reference proteome</keyword>
<feature type="transmembrane region" description="Helical" evidence="4">
    <location>
        <begin position="17"/>
        <end position="38"/>
    </location>
</feature>
<dbReference type="InterPro" id="IPR009057">
    <property type="entry name" value="Homeodomain-like_sf"/>
</dbReference>
<dbReference type="SUPFAM" id="SSF46689">
    <property type="entry name" value="Homeodomain-like"/>
    <property type="match status" value="2"/>
</dbReference>
<gene>
    <name evidence="6" type="ORF">J2S74_004807</name>
</gene>
<organism evidence="6 7">
    <name type="scientific">Evansella vedderi</name>
    <dbReference type="NCBI Taxonomy" id="38282"/>
    <lineage>
        <taxon>Bacteria</taxon>
        <taxon>Bacillati</taxon>
        <taxon>Bacillota</taxon>
        <taxon>Bacilli</taxon>
        <taxon>Bacillales</taxon>
        <taxon>Bacillaceae</taxon>
        <taxon>Evansella</taxon>
    </lineage>
</organism>
<keyword evidence="4" id="KW-1133">Transmembrane helix</keyword>
<dbReference type="SMART" id="SM00342">
    <property type="entry name" value="HTH_ARAC"/>
    <property type="match status" value="1"/>
</dbReference>
<proteinExistence type="predicted"/>
<dbReference type="RefSeq" id="WP_307330931.1">
    <property type="nucleotide sequence ID" value="NZ_JAUSUG010000026.1"/>
</dbReference>
<accession>A0ABU0A2L1</accession>
<dbReference type="Gene3D" id="1.10.10.60">
    <property type="entry name" value="Homeodomain-like"/>
    <property type="match status" value="2"/>
</dbReference>
<keyword evidence="4" id="KW-0812">Transmembrane</keyword>
<keyword evidence="1" id="KW-0805">Transcription regulation</keyword>
<dbReference type="Gene3D" id="3.30.450.20">
    <property type="entry name" value="PAS domain"/>
    <property type="match status" value="1"/>
</dbReference>
<sequence>MKKITNGWNSQYFRKNFILILFIAFLPGLISGIGIYFAGVSKVEDELKDLHETQILQGVENLNNQFDYLEMAVSHWAFTPRFNASIIDLNYIQQFQETRDIGRTLLTLQGSHPLIEKIELFINSPEPVIFRPKYNLITDEQEYQYYYSIMRNHRNISWNSIYHSTNEDNLESLQPLILTHSILANSSDPFGTMIVTLDKSMVSQLLWTLTPYNQGAAFLLNSENQILAAANSMDDSTLIRYLQKQLSDKLRNEAQGTFTLDFGEETYSVSFGQVNRIDSQWTYVSASPMSSITSPIVLISQIIITISIIGLIVALVMSWFASKRIYSPIAKLMKQLDTDDKWNSNKNEDEFYLIEQKYKELSKESMSLQNRLSTQLPQLKNSFLLQLIQGYLYHYSEQELHDRMKHYGWKVENHTFVVMDIQVLGLHESKATFLNRDESIAASAVSNIIEEVAQHRFKQFNVVNFYDLSTGLLIVYPSEEKVRKSLHQFAEKAMEVLNKVLQMQVTITISNPDKKIKRIPYLFEEVRQGKQYRNFENENQIIDLQNLDQSNQFDQIHYPFEIEKEILQAIRIGQIDESERLIRDFIEELKSKGRKEINIQPGITQLFGSIQHEIMHSGIHPYEVFEGKNMFEEVANIRESEQMVNWLTKEVITPYVQTLEGKVNMKMKQLVEEVCIYIQENYMEDISLESCADEVGTNPYTLSKAFKKVIGVNFIDYLTNLRIDKAKGLLLNTNMKINDIAEQVGYRHSYFNRIFKKHLGLPPSQYRKKRVNESTIKKVLSK</sequence>
<reference evidence="6 7" key="1">
    <citation type="submission" date="2023-07" db="EMBL/GenBank/DDBJ databases">
        <title>Genomic Encyclopedia of Type Strains, Phase IV (KMG-IV): sequencing the most valuable type-strain genomes for metagenomic binning, comparative biology and taxonomic classification.</title>
        <authorList>
            <person name="Goeker M."/>
        </authorList>
    </citation>
    <scope>NUCLEOTIDE SEQUENCE [LARGE SCALE GENOMIC DNA]</scope>
    <source>
        <strain evidence="6 7">DSM 9768</strain>
    </source>
</reference>
<dbReference type="PROSITE" id="PS00041">
    <property type="entry name" value="HTH_ARAC_FAMILY_1"/>
    <property type="match status" value="1"/>
</dbReference>
<dbReference type="Proteomes" id="UP001230005">
    <property type="component" value="Unassembled WGS sequence"/>
</dbReference>
<keyword evidence="3" id="KW-0804">Transcription</keyword>
<evidence type="ECO:0000256" key="1">
    <source>
        <dbReference type="ARBA" id="ARBA00023015"/>
    </source>
</evidence>
<evidence type="ECO:0000256" key="3">
    <source>
        <dbReference type="ARBA" id="ARBA00023163"/>
    </source>
</evidence>
<feature type="domain" description="HTH araC/xylS-type" evidence="5">
    <location>
        <begin position="672"/>
        <end position="769"/>
    </location>
</feature>
<dbReference type="InterPro" id="IPR018062">
    <property type="entry name" value="HTH_AraC-typ_CS"/>
</dbReference>
<evidence type="ECO:0000259" key="5">
    <source>
        <dbReference type="PROSITE" id="PS01124"/>
    </source>
</evidence>
<dbReference type="PANTHER" id="PTHR43280:SF28">
    <property type="entry name" value="HTH-TYPE TRANSCRIPTIONAL ACTIVATOR RHAS"/>
    <property type="match status" value="1"/>
</dbReference>
<dbReference type="EMBL" id="JAUSUG010000026">
    <property type="protein sequence ID" value="MDQ0257349.1"/>
    <property type="molecule type" value="Genomic_DNA"/>
</dbReference>
<keyword evidence="2" id="KW-0238">DNA-binding</keyword>
<protein>
    <submittedName>
        <fullName evidence="6">AraC-like DNA-binding protein</fullName>
    </submittedName>
</protein>
<keyword evidence="4" id="KW-0472">Membrane</keyword>
<evidence type="ECO:0000313" key="7">
    <source>
        <dbReference type="Proteomes" id="UP001230005"/>
    </source>
</evidence>